<dbReference type="InterPro" id="IPR005318">
    <property type="entry name" value="OM_porin_bac"/>
</dbReference>
<dbReference type="PATRIC" id="fig|1310613.3.peg.1010"/>
<dbReference type="PANTHER" id="PTHR34596">
    <property type="entry name" value="CHITOPORIN"/>
    <property type="match status" value="1"/>
</dbReference>
<dbReference type="RefSeq" id="WP_032050867.1">
    <property type="nucleotide sequence ID" value="NZ_JEWH01000008.1"/>
</dbReference>
<comment type="caution">
    <text evidence="4">The sequence shown here is derived from an EMBL/GenBank/DDBJ whole genome shotgun (WGS) entry which is preliminary data.</text>
</comment>
<accession>A0A009HUW2</accession>
<evidence type="ECO:0000313" key="4">
    <source>
        <dbReference type="EMBL" id="EXB06820.1"/>
    </source>
</evidence>
<protein>
    <submittedName>
        <fullName evidence="4">Outer membrane porin, OprD family protein</fullName>
    </submittedName>
</protein>
<dbReference type="Gene3D" id="2.40.160.10">
    <property type="entry name" value="Porin"/>
    <property type="match status" value="1"/>
</dbReference>
<reference evidence="4 5" key="1">
    <citation type="submission" date="2014-02" db="EMBL/GenBank/DDBJ databases">
        <title>Comparative genomics and transcriptomics to identify genetic mechanisms underlying the emergence of carbapenem resistant Acinetobacter baumannii (CRAb).</title>
        <authorList>
            <person name="Harris A.D."/>
            <person name="Johnson K.J."/>
            <person name="George J."/>
            <person name="Shefchek K."/>
            <person name="Daugherty S.C."/>
            <person name="Parankush S."/>
            <person name="Sadzewicz L."/>
            <person name="Tallon L."/>
            <person name="Sengamalay N."/>
            <person name="Hazen T.H."/>
            <person name="Rasko D.A."/>
        </authorList>
    </citation>
    <scope>NUCLEOTIDE SEQUENCE [LARGE SCALE GENOMIC DNA]</scope>
    <source>
        <strain evidence="4 5">1295743</strain>
    </source>
</reference>
<evidence type="ECO:0000256" key="2">
    <source>
        <dbReference type="ARBA" id="ARBA00022448"/>
    </source>
</evidence>
<dbReference type="Proteomes" id="UP000020595">
    <property type="component" value="Unassembled WGS sequence"/>
</dbReference>
<keyword evidence="3" id="KW-0732">Signal</keyword>
<sequence>MNKYLLWGCIGLGSVSNAYAELPQQFGKLELKLNTRYWNDEGTAHPTLANPSPSSSEYEQSALGLELNYQSPYLWNWFGVDGSLYAVTKLFDSGKPSAQLLEVENNGKLDQNFATLGQLYIKAKLGDQGEIKLGRQLQDSLLLKSTNNRAVPDTFSGASGQFQLNDQLQTYMAYYDRWKPRSMDSFEKLVTENDERIDYVGLLGAKYQYKNWSVTAEYLNSKDYLKKYGAIAQYKLPLHGLVWTFNTGAFFSRDDGKLFKCGAETELDCVKGQDINNRGNGYFVDVNVAKNNLEGGIAVSKFDGFWIEDNFAAHSARNSILTQDHGTNPFPTSATIGPDFTNNDETAVALRLKYNWKDYVKGLKTEAKYIYGFGAHQSNISSDIEGKERYFDFTVSYALPWVKNLDVRYSFLHYESKFENANLGEKINGMSRKDWDQHRVFINYRYTF</sequence>
<dbReference type="Pfam" id="PF03573">
    <property type="entry name" value="OprD"/>
    <property type="match status" value="1"/>
</dbReference>
<proteinExistence type="inferred from homology"/>
<gene>
    <name evidence="4" type="ORF">J512_1057</name>
</gene>
<dbReference type="InterPro" id="IPR023614">
    <property type="entry name" value="Porin_dom_sf"/>
</dbReference>
<evidence type="ECO:0000313" key="5">
    <source>
        <dbReference type="Proteomes" id="UP000020595"/>
    </source>
</evidence>
<comment type="similarity">
    <text evidence="1">Belongs to the outer membrane porin (Opr) (TC 1.B.25) family.</text>
</comment>
<evidence type="ECO:0000256" key="3">
    <source>
        <dbReference type="ARBA" id="ARBA00022729"/>
    </source>
</evidence>
<dbReference type="GO" id="GO:0015288">
    <property type="term" value="F:porin activity"/>
    <property type="evidence" value="ECO:0007669"/>
    <property type="project" value="TreeGrafter"/>
</dbReference>
<name>A0A009HUW2_ACIB9</name>
<organism evidence="4 5">
    <name type="scientific">Acinetobacter baumannii (strain 1295743)</name>
    <dbReference type="NCBI Taxonomy" id="1310613"/>
    <lineage>
        <taxon>Bacteria</taxon>
        <taxon>Pseudomonadati</taxon>
        <taxon>Pseudomonadota</taxon>
        <taxon>Gammaproteobacteria</taxon>
        <taxon>Moraxellales</taxon>
        <taxon>Moraxellaceae</taxon>
        <taxon>Acinetobacter</taxon>
        <taxon>Acinetobacter calcoaceticus/baumannii complex</taxon>
    </lineage>
</organism>
<dbReference type="GO" id="GO:0016020">
    <property type="term" value="C:membrane"/>
    <property type="evidence" value="ECO:0007669"/>
    <property type="project" value="InterPro"/>
</dbReference>
<dbReference type="EMBL" id="JEWH01000008">
    <property type="protein sequence ID" value="EXB06820.1"/>
    <property type="molecule type" value="Genomic_DNA"/>
</dbReference>
<evidence type="ECO:0000256" key="1">
    <source>
        <dbReference type="ARBA" id="ARBA00009075"/>
    </source>
</evidence>
<dbReference type="PANTHER" id="PTHR34596:SF2">
    <property type="entry name" value="CHITOPORIN"/>
    <property type="match status" value="1"/>
</dbReference>
<keyword evidence="2" id="KW-0813">Transport</keyword>
<dbReference type="AlphaFoldDB" id="A0A009HUW2"/>